<reference evidence="2" key="2">
    <citation type="journal article" date="2013" name="G3 (Bethesda)">
        <title>Genomes of Ashbya fungi isolated from insects reveal four mating-type loci, numerous translocations, lack of transposons, and distinct gene duplications.</title>
        <authorList>
            <person name="Dietrich F.S."/>
            <person name="Voegeli S."/>
            <person name="Kuo S."/>
            <person name="Philippsen P."/>
        </authorList>
    </citation>
    <scope>GENOME REANNOTATION</scope>
    <source>
        <strain evidence="2">ATCC 10895 / CBS 109.51 / FGSC 9923 / NRRL Y-1056</strain>
    </source>
</reference>
<sequence length="270" mass="31474">MIKANVTGSTQRAIVKQCLNRNFDEVLQKLRLMPLQECSVSFLQIYLARAVQEGHVASVDYVWNRFVQRAGVLVVRPDVLCDLGNLMFFSGSFGILDSVWRHYNKFYRSEQGAEWDDYRYHLLRLRIEGYATRSTSGTAFPKKWRKLLEDLDRSLPAYPFSVWDFPQLKQSLGGLEERNLARWVIKALRGVQNEHTSTLLLNMTLQQPHLDRDAKLRLFRWFVGRRHCSADALNETIHLLARRLQKDEYTELRAFLSQMGIDAPEEHKGS</sequence>
<dbReference type="OrthoDB" id="4031898at2759"/>
<dbReference type="InterPro" id="IPR008732">
    <property type="entry name" value="Pet122"/>
</dbReference>
<dbReference type="PIRSF" id="PIRSF003326">
    <property type="entry name" value="PET122"/>
    <property type="match status" value="1"/>
</dbReference>
<dbReference type="GO" id="GO:0005743">
    <property type="term" value="C:mitochondrial inner membrane"/>
    <property type="evidence" value="ECO:0007669"/>
    <property type="project" value="InterPro"/>
</dbReference>
<evidence type="ECO:0000313" key="2">
    <source>
        <dbReference type="Proteomes" id="UP000000591"/>
    </source>
</evidence>
<dbReference type="STRING" id="284811.Q74ZQ6"/>
<protein>
    <submittedName>
        <fullName evidence="1">AGR142Cp</fullName>
    </submittedName>
</protein>
<evidence type="ECO:0000313" key="1">
    <source>
        <dbReference type="EMBL" id="AAS54632.1"/>
    </source>
</evidence>
<dbReference type="AlphaFoldDB" id="Q74ZQ6"/>
<dbReference type="RefSeq" id="NP_986808.1">
    <property type="nucleotide sequence ID" value="NM_211870.1"/>
</dbReference>
<dbReference type="Proteomes" id="UP000000591">
    <property type="component" value="Chromosome VII"/>
</dbReference>
<gene>
    <name evidence="1" type="ORF">AGOS_AGR142C</name>
</gene>
<organism evidence="1 2">
    <name type="scientific">Eremothecium gossypii (strain ATCC 10895 / CBS 109.51 / FGSC 9923 / NRRL Y-1056)</name>
    <name type="common">Yeast</name>
    <name type="synonym">Ashbya gossypii</name>
    <dbReference type="NCBI Taxonomy" id="284811"/>
    <lineage>
        <taxon>Eukaryota</taxon>
        <taxon>Fungi</taxon>
        <taxon>Dikarya</taxon>
        <taxon>Ascomycota</taxon>
        <taxon>Saccharomycotina</taxon>
        <taxon>Saccharomycetes</taxon>
        <taxon>Saccharomycetales</taxon>
        <taxon>Saccharomycetaceae</taxon>
        <taxon>Eremothecium</taxon>
    </lineage>
</organism>
<keyword evidence="2" id="KW-1185">Reference proteome</keyword>
<dbReference type="OMA" id="KSCQWGH"/>
<dbReference type="KEGG" id="ago:AGOS_AGR142C"/>
<accession>Q74ZQ6</accession>
<dbReference type="HOGENOM" id="CLU_084817_0_0_1"/>
<reference evidence="1 2" key="1">
    <citation type="journal article" date="2004" name="Science">
        <title>The Ashbya gossypii genome as a tool for mapping the ancient Saccharomyces cerevisiae genome.</title>
        <authorList>
            <person name="Dietrich F.S."/>
            <person name="Voegeli S."/>
            <person name="Brachat S."/>
            <person name="Lerch A."/>
            <person name="Gates K."/>
            <person name="Steiner S."/>
            <person name="Mohr C."/>
            <person name="Pohlmann R."/>
            <person name="Luedi P."/>
            <person name="Choi S."/>
            <person name="Wing R.A."/>
            <person name="Flavier A."/>
            <person name="Gaffney T.D."/>
            <person name="Philippsen P."/>
        </authorList>
    </citation>
    <scope>NUCLEOTIDE SEQUENCE [LARGE SCALE GENOMIC DNA]</scope>
    <source>
        <strain evidence="2">ATCC 10895 / CBS 109.51 / FGSC 9923 / NRRL Y-1056</strain>
    </source>
</reference>
<dbReference type="GO" id="GO:0003743">
    <property type="term" value="F:translation initiation factor activity"/>
    <property type="evidence" value="ECO:0007669"/>
    <property type="project" value="InterPro"/>
</dbReference>
<dbReference type="GO" id="GO:0070131">
    <property type="term" value="P:positive regulation of mitochondrial translation"/>
    <property type="evidence" value="ECO:0007669"/>
    <property type="project" value="InterPro"/>
</dbReference>
<dbReference type="Pfam" id="PF05476">
    <property type="entry name" value="PET122"/>
    <property type="match status" value="1"/>
</dbReference>
<dbReference type="InParanoid" id="Q74ZQ6"/>
<dbReference type="GeneID" id="4623110"/>
<name>Q74ZQ6_EREGS</name>
<dbReference type="eggNOG" id="ENOG502RYT2">
    <property type="taxonomic scope" value="Eukaryota"/>
</dbReference>
<proteinExistence type="predicted"/>
<dbReference type="FunCoup" id="Q74ZQ6">
    <property type="interactions" value="46"/>
</dbReference>
<dbReference type="EMBL" id="AE016820">
    <property type="protein sequence ID" value="AAS54632.1"/>
    <property type="molecule type" value="Genomic_DNA"/>
</dbReference>